<name>A0A1Y2C097_9BASI</name>
<feature type="region of interest" description="Disordered" evidence="2">
    <location>
        <begin position="858"/>
        <end position="882"/>
    </location>
</feature>
<keyword evidence="1" id="KW-0175">Coiled coil</keyword>
<evidence type="ECO:0000256" key="1">
    <source>
        <dbReference type="SAM" id="Coils"/>
    </source>
</evidence>
<dbReference type="EMBL" id="MCGR01000146">
    <property type="protein sequence ID" value="ORY39735.1"/>
    <property type="molecule type" value="Genomic_DNA"/>
</dbReference>
<protein>
    <submittedName>
        <fullName evidence="3">Uncharacterized protein</fullName>
    </submittedName>
</protein>
<feature type="coiled-coil region" evidence="1">
    <location>
        <begin position="611"/>
        <end position="641"/>
    </location>
</feature>
<organism evidence="3 4">
    <name type="scientific">Leucosporidium creatinivorum</name>
    <dbReference type="NCBI Taxonomy" id="106004"/>
    <lineage>
        <taxon>Eukaryota</taxon>
        <taxon>Fungi</taxon>
        <taxon>Dikarya</taxon>
        <taxon>Basidiomycota</taxon>
        <taxon>Pucciniomycotina</taxon>
        <taxon>Microbotryomycetes</taxon>
        <taxon>Leucosporidiales</taxon>
        <taxon>Leucosporidium</taxon>
    </lineage>
</organism>
<dbReference type="Proteomes" id="UP000193467">
    <property type="component" value="Unassembled WGS sequence"/>
</dbReference>
<reference evidence="3 4" key="1">
    <citation type="submission" date="2016-07" db="EMBL/GenBank/DDBJ databases">
        <title>Pervasive Adenine N6-methylation of Active Genes in Fungi.</title>
        <authorList>
            <consortium name="DOE Joint Genome Institute"/>
            <person name="Mondo S.J."/>
            <person name="Dannebaum R.O."/>
            <person name="Kuo R.C."/>
            <person name="Labutti K."/>
            <person name="Haridas S."/>
            <person name="Kuo A."/>
            <person name="Salamov A."/>
            <person name="Ahrendt S.R."/>
            <person name="Lipzen A."/>
            <person name="Sullivan W."/>
            <person name="Andreopoulos W.B."/>
            <person name="Clum A."/>
            <person name="Lindquist E."/>
            <person name="Daum C."/>
            <person name="Ramamoorthy G.K."/>
            <person name="Gryganskyi A."/>
            <person name="Culley D."/>
            <person name="Magnuson J.K."/>
            <person name="James T.Y."/>
            <person name="O'Malley M.A."/>
            <person name="Stajich J.E."/>
            <person name="Spatafora J.W."/>
            <person name="Visel A."/>
            <person name="Grigoriev I.V."/>
        </authorList>
    </citation>
    <scope>NUCLEOTIDE SEQUENCE [LARGE SCALE GENOMIC DNA]</scope>
    <source>
        <strain evidence="3 4">62-1032</strain>
    </source>
</reference>
<keyword evidence="4" id="KW-1185">Reference proteome</keyword>
<evidence type="ECO:0000313" key="3">
    <source>
        <dbReference type="EMBL" id="ORY39735.1"/>
    </source>
</evidence>
<evidence type="ECO:0000313" key="4">
    <source>
        <dbReference type="Proteomes" id="UP000193467"/>
    </source>
</evidence>
<feature type="region of interest" description="Disordered" evidence="2">
    <location>
        <begin position="216"/>
        <end position="260"/>
    </location>
</feature>
<comment type="caution">
    <text evidence="3">The sequence shown here is derived from an EMBL/GenBank/DDBJ whole genome shotgun (WGS) entry which is preliminary data.</text>
</comment>
<dbReference type="AlphaFoldDB" id="A0A1Y2C097"/>
<sequence length="882" mass="99501">MAHAQLTELDINTMVRRPFATPYKNAHGLMEQIQYLNRSVRHKLLEDRFFETTDPEELVYALPRDDTGAPSFVVKLEMPWGTESWVNPLATYSADLFCCRFVIEDSWENGQDGPQARRTYTFYGHGLDRAAAHRVFAQLVVYTLKSYTDKERGKGNNLDASRKAIAALQKDLFREFGVPMQQLKSASGLADYGASEMLNRRRQDFATSCLAGELQPKEKGGPVVRTGKKGEAVSRAVAPTRKRQRDEEEGEEEQEVKRPQASFRGITIGPRLDALDLGPLTRLNIKQLRKDGYIITKGSDIKGVENTIPFDPRTYEREHPTVLENKFYRRHGPAPWFETSPRSPDQWKELQAIGDELPNGAKIRVRDINRQPVYPVPSEEDPERMVFTSRLDDSPQERVAYTSHFTSQGPHFDGGFFISHLDYGYANTGHNEVEVYRWTPIFNGYLRDSPYVQDWAARPGVECNLVGSVDGLGYAKYDILRLNNLYRERNRDRGVENWDRDIFFVILIDAEPFTSVHSKLWWGMGYYRPVLLSSVKSANYGSSGMSATAEPGKPAPARTSRETGDWNCYPLGSAPADDMLDARQAHFVSDMSKGIVFENDIHAFTNPFVPVEKLEEEKEAYAAEMSRLRQARRTVKDLRTRTTSSTLIESLDLSLSSRPALIQPSSEVAQVLRTKGRSSKDDKVCLPGVGVCSCGYQRRCTITIACADSNLGFDFKISHETGMEAFCRVQFGPAQGAFLSDIRMSMAIIYNNEKVPGIIVCWYESLREDLIGLNKITTSLKLWMSKQAVLRGIDTARAIAELASQSDRRSFATLVSTTLGPKVYIAKNLQQGTSETKIMAGRLADVVEANRHQFELSDRAQEDSWKGKGRAPRSEEDVVMRV</sequence>
<feature type="region of interest" description="Disordered" evidence="2">
    <location>
        <begin position="543"/>
        <end position="564"/>
    </location>
</feature>
<accession>A0A1Y2C097</accession>
<evidence type="ECO:0000256" key="2">
    <source>
        <dbReference type="SAM" id="MobiDB-lite"/>
    </source>
</evidence>
<gene>
    <name evidence="3" type="ORF">BCR35DRAFT_339341</name>
</gene>
<dbReference type="InParanoid" id="A0A1Y2C097"/>
<proteinExistence type="predicted"/>